<dbReference type="SUPFAM" id="SSF116726">
    <property type="entry name" value="TrkA C-terminal domain-like"/>
    <property type="match status" value="1"/>
</dbReference>
<dbReference type="KEGG" id="pbs:Plabr_0557"/>
<dbReference type="Gene3D" id="3.40.50.720">
    <property type="entry name" value="NAD(P)-binding Rossmann-like Domain"/>
    <property type="match status" value="1"/>
</dbReference>
<dbReference type="PANTHER" id="PTHR43833:SF7">
    <property type="entry name" value="KTR SYSTEM POTASSIUM UPTAKE PROTEIN C"/>
    <property type="match status" value="1"/>
</dbReference>
<evidence type="ECO:0000259" key="2">
    <source>
        <dbReference type="PROSITE" id="PS51202"/>
    </source>
</evidence>
<dbReference type="GO" id="GO:0008324">
    <property type="term" value="F:monoatomic cation transmembrane transporter activity"/>
    <property type="evidence" value="ECO:0007669"/>
    <property type="project" value="InterPro"/>
</dbReference>
<reference evidence="4" key="1">
    <citation type="submission" date="2011-02" db="EMBL/GenBank/DDBJ databases">
        <title>The complete genome of Planctomyces brasiliensis DSM 5305.</title>
        <authorList>
            <person name="Lucas S."/>
            <person name="Copeland A."/>
            <person name="Lapidus A."/>
            <person name="Bruce D."/>
            <person name="Goodwin L."/>
            <person name="Pitluck S."/>
            <person name="Kyrpides N."/>
            <person name="Mavromatis K."/>
            <person name="Pagani I."/>
            <person name="Ivanova N."/>
            <person name="Ovchinnikova G."/>
            <person name="Lu M."/>
            <person name="Detter J.C."/>
            <person name="Han C."/>
            <person name="Land M."/>
            <person name="Hauser L."/>
            <person name="Markowitz V."/>
            <person name="Cheng J.-F."/>
            <person name="Hugenholtz P."/>
            <person name="Woyke T."/>
            <person name="Wu D."/>
            <person name="Tindall B."/>
            <person name="Pomrenke H.G."/>
            <person name="Brambilla E."/>
            <person name="Klenk H.-P."/>
            <person name="Eisen J.A."/>
        </authorList>
    </citation>
    <scope>NUCLEOTIDE SEQUENCE [LARGE SCALE GENOMIC DNA]</scope>
    <source>
        <strain evidence="4">ATCC 49424 / DSM 5305 / JCM 21570 / NBRC 103401 / IFAM 1448</strain>
    </source>
</reference>
<dbReference type="Pfam" id="PF02254">
    <property type="entry name" value="TrkA_N"/>
    <property type="match status" value="1"/>
</dbReference>
<protein>
    <submittedName>
        <fullName evidence="3">TrkA-N domain protein</fullName>
    </submittedName>
</protein>
<organism evidence="3 4">
    <name type="scientific">Rubinisphaera brasiliensis (strain ATCC 49424 / DSM 5305 / JCM 21570 / IAM 15109 / NBRC 103401 / IFAM 1448)</name>
    <name type="common">Planctomyces brasiliensis</name>
    <dbReference type="NCBI Taxonomy" id="756272"/>
    <lineage>
        <taxon>Bacteria</taxon>
        <taxon>Pseudomonadati</taxon>
        <taxon>Planctomycetota</taxon>
        <taxon>Planctomycetia</taxon>
        <taxon>Planctomycetales</taxon>
        <taxon>Planctomycetaceae</taxon>
        <taxon>Rubinisphaera</taxon>
    </lineage>
</organism>
<dbReference type="PROSITE" id="PS51201">
    <property type="entry name" value="RCK_N"/>
    <property type="match status" value="1"/>
</dbReference>
<dbReference type="InterPro" id="IPR036721">
    <property type="entry name" value="RCK_C_sf"/>
</dbReference>
<dbReference type="EMBL" id="CP002546">
    <property type="protein sequence ID" value="ADY58184.1"/>
    <property type="molecule type" value="Genomic_DNA"/>
</dbReference>
<dbReference type="eggNOG" id="COG0569">
    <property type="taxonomic scope" value="Bacteria"/>
</dbReference>
<dbReference type="HOGENOM" id="CLU_046525_3_3_0"/>
<dbReference type="GO" id="GO:0006813">
    <property type="term" value="P:potassium ion transport"/>
    <property type="evidence" value="ECO:0007669"/>
    <property type="project" value="InterPro"/>
</dbReference>
<dbReference type="PANTHER" id="PTHR43833">
    <property type="entry name" value="POTASSIUM CHANNEL PROTEIN 2-RELATED-RELATED"/>
    <property type="match status" value="1"/>
</dbReference>
<dbReference type="InterPro" id="IPR050721">
    <property type="entry name" value="Trk_Ktr_HKT_K-transport"/>
</dbReference>
<keyword evidence="4" id="KW-1185">Reference proteome</keyword>
<evidence type="ECO:0000259" key="1">
    <source>
        <dbReference type="PROSITE" id="PS51201"/>
    </source>
</evidence>
<dbReference type="PROSITE" id="PS51202">
    <property type="entry name" value="RCK_C"/>
    <property type="match status" value="1"/>
</dbReference>
<dbReference type="Gene3D" id="3.30.70.1450">
    <property type="entry name" value="Regulator of K+ conductance, C-terminal domain"/>
    <property type="match status" value="1"/>
</dbReference>
<dbReference type="Pfam" id="PF02080">
    <property type="entry name" value="TrkA_C"/>
    <property type="match status" value="1"/>
</dbReference>
<name>F0ST29_RUBBR</name>
<dbReference type="STRING" id="756272.Plabr_0557"/>
<gene>
    <name evidence="3" type="ordered locus">Plabr_0557</name>
</gene>
<dbReference type="SUPFAM" id="SSF51735">
    <property type="entry name" value="NAD(P)-binding Rossmann-fold domains"/>
    <property type="match status" value="1"/>
</dbReference>
<dbReference type="OrthoDB" id="9776294at2"/>
<dbReference type="InterPro" id="IPR036291">
    <property type="entry name" value="NAD(P)-bd_dom_sf"/>
</dbReference>
<proteinExistence type="predicted"/>
<dbReference type="InterPro" id="IPR006037">
    <property type="entry name" value="RCK_C"/>
</dbReference>
<feature type="domain" description="RCK C-terminal" evidence="2">
    <location>
        <begin position="137"/>
        <end position="218"/>
    </location>
</feature>
<dbReference type="RefSeq" id="WP_013626927.1">
    <property type="nucleotide sequence ID" value="NC_015174.1"/>
</dbReference>
<evidence type="ECO:0000313" key="3">
    <source>
        <dbReference type="EMBL" id="ADY58184.1"/>
    </source>
</evidence>
<sequence length="218" mass="23065">MKRFVVIGLGNFGFTVGRALAEAGHDVIAVDRHGDLIDRMANFVAQAVVANAVDAETLQRIGVGEVDAAIVSTGDDMASSVLTTMALIDLGVKDIYVKVSSDDHARVMKRIGATDVIFPEKDTAVSLSARLSGPALLNYVQLGKDFSIQEMGVPNSWSGQTIRALGLRQEHNITVVALHDVLTGVITPSPNPDYVLKDSDALLVAGTDEALAEAAKIK</sequence>
<dbReference type="InterPro" id="IPR003148">
    <property type="entry name" value="RCK_N"/>
</dbReference>
<dbReference type="AlphaFoldDB" id="F0ST29"/>
<feature type="domain" description="RCK N-terminal" evidence="1">
    <location>
        <begin position="1"/>
        <end position="118"/>
    </location>
</feature>
<accession>F0ST29</accession>
<evidence type="ECO:0000313" key="4">
    <source>
        <dbReference type="Proteomes" id="UP000006860"/>
    </source>
</evidence>
<dbReference type="Proteomes" id="UP000006860">
    <property type="component" value="Chromosome"/>
</dbReference>